<dbReference type="InterPro" id="IPR006130">
    <property type="entry name" value="Asp/Orn_carbamoylTrfase"/>
</dbReference>
<sequence length="220" mass="24009">MSADVINISGTTSSTVKGENLIDTALNLEAMNPDILVVRHHCSGAAELLSQFVKSPIINAGDGSHEHPSQALLDLLTIRSHKGELKGLKVAIVGDINHSRVARSNIRAMQTMGMKVRVVGPPPLIPVEMERLGVEVSYDLTETIKDVDVIMVLRIQLERQNQGLLSSLREYSNYFCLTSETLAQARDDVLIIHPGPVNRGIEIALDVMEGSRSLILNQVT</sequence>
<dbReference type="Pfam" id="PF02729">
    <property type="entry name" value="OTCace_N"/>
    <property type="match status" value="1"/>
</dbReference>
<gene>
    <name evidence="5" type="ORF">METZ01_LOCUS235410</name>
</gene>
<feature type="domain" description="Aspartate/ornithine carbamoyltransferase carbamoyl-P binding" evidence="4">
    <location>
        <begin position="2"/>
        <end position="79"/>
    </location>
</feature>
<keyword evidence="1" id="KW-0808">Transferase</keyword>
<protein>
    <submittedName>
        <fullName evidence="5">Uncharacterized protein</fullName>
    </submittedName>
</protein>
<dbReference type="InterPro" id="IPR006131">
    <property type="entry name" value="Asp_carbamoyltransf_Asp/Orn-bd"/>
</dbReference>
<evidence type="ECO:0000259" key="4">
    <source>
        <dbReference type="Pfam" id="PF02729"/>
    </source>
</evidence>
<evidence type="ECO:0000259" key="3">
    <source>
        <dbReference type="Pfam" id="PF00185"/>
    </source>
</evidence>
<dbReference type="NCBIfam" id="NF002032">
    <property type="entry name" value="PRK00856.1"/>
    <property type="match status" value="1"/>
</dbReference>
<dbReference type="GO" id="GO:0005829">
    <property type="term" value="C:cytosol"/>
    <property type="evidence" value="ECO:0007669"/>
    <property type="project" value="TreeGrafter"/>
</dbReference>
<dbReference type="GO" id="GO:0016743">
    <property type="term" value="F:carboxyl- or carbamoyltransferase activity"/>
    <property type="evidence" value="ECO:0007669"/>
    <property type="project" value="InterPro"/>
</dbReference>
<evidence type="ECO:0000313" key="5">
    <source>
        <dbReference type="EMBL" id="SVB82556.1"/>
    </source>
</evidence>
<dbReference type="GO" id="GO:0006520">
    <property type="term" value="P:amino acid metabolic process"/>
    <property type="evidence" value="ECO:0007669"/>
    <property type="project" value="InterPro"/>
</dbReference>
<keyword evidence="2" id="KW-0665">Pyrimidine biosynthesis</keyword>
<dbReference type="PRINTS" id="PR00101">
    <property type="entry name" value="ATCASE"/>
</dbReference>
<dbReference type="GO" id="GO:0044205">
    <property type="term" value="P:'de novo' UMP biosynthetic process"/>
    <property type="evidence" value="ECO:0007669"/>
    <property type="project" value="UniProtKB-UniPathway"/>
</dbReference>
<dbReference type="PANTHER" id="PTHR45753">
    <property type="entry name" value="ORNITHINE CARBAMOYLTRANSFERASE, MITOCHONDRIAL"/>
    <property type="match status" value="1"/>
</dbReference>
<dbReference type="PRINTS" id="PR00100">
    <property type="entry name" value="AOTCASE"/>
</dbReference>
<dbReference type="Pfam" id="PF00185">
    <property type="entry name" value="OTCace"/>
    <property type="match status" value="1"/>
</dbReference>
<dbReference type="PANTHER" id="PTHR45753:SF6">
    <property type="entry name" value="ASPARTATE CARBAMOYLTRANSFERASE"/>
    <property type="match status" value="1"/>
</dbReference>
<dbReference type="InterPro" id="IPR006132">
    <property type="entry name" value="Asp/Orn_carbamoyltranf_P-bd"/>
</dbReference>
<dbReference type="Gene3D" id="3.40.50.1370">
    <property type="entry name" value="Aspartate/ornithine carbamoyltransferase"/>
    <property type="match status" value="2"/>
</dbReference>
<dbReference type="GO" id="GO:0016597">
    <property type="term" value="F:amino acid binding"/>
    <property type="evidence" value="ECO:0007669"/>
    <property type="project" value="InterPro"/>
</dbReference>
<dbReference type="UniPathway" id="UPA00070">
    <property type="reaction ID" value="UER00116"/>
</dbReference>
<feature type="non-terminal residue" evidence="5">
    <location>
        <position position="220"/>
    </location>
</feature>
<evidence type="ECO:0000256" key="2">
    <source>
        <dbReference type="ARBA" id="ARBA00022975"/>
    </source>
</evidence>
<dbReference type="AlphaFoldDB" id="A0A382H5I4"/>
<feature type="domain" description="Aspartate/ornithine carbamoyltransferase Asp/Orn-binding" evidence="3">
    <location>
        <begin position="86"/>
        <end position="219"/>
    </location>
</feature>
<evidence type="ECO:0000256" key="1">
    <source>
        <dbReference type="ARBA" id="ARBA00022679"/>
    </source>
</evidence>
<dbReference type="EMBL" id="UINC01059299">
    <property type="protein sequence ID" value="SVB82556.1"/>
    <property type="molecule type" value="Genomic_DNA"/>
</dbReference>
<accession>A0A382H5I4</accession>
<proteinExistence type="predicted"/>
<name>A0A382H5I4_9ZZZZ</name>
<organism evidence="5">
    <name type="scientific">marine metagenome</name>
    <dbReference type="NCBI Taxonomy" id="408172"/>
    <lineage>
        <taxon>unclassified sequences</taxon>
        <taxon>metagenomes</taxon>
        <taxon>ecological metagenomes</taxon>
    </lineage>
</organism>
<dbReference type="FunFam" id="3.40.50.1370:FF:000007">
    <property type="entry name" value="Aspartate carbamoyltransferase"/>
    <property type="match status" value="1"/>
</dbReference>
<dbReference type="SUPFAM" id="SSF53671">
    <property type="entry name" value="Aspartate/ornithine carbamoyltransferase"/>
    <property type="match status" value="1"/>
</dbReference>
<reference evidence="5" key="1">
    <citation type="submission" date="2018-05" db="EMBL/GenBank/DDBJ databases">
        <authorList>
            <person name="Lanie J.A."/>
            <person name="Ng W.-L."/>
            <person name="Kazmierczak K.M."/>
            <person name="Andrzejewski T.M."/>
            <person name="Davidsen T.M."/>
            <person name="Wayne K.J."/>
            <person name="Tettelin H."/>
            <person name="Glass J.I."/>
            <person name="Rusch D."/>
            <person name="Podicherti R."/>
            <person name="Tsui H.-C.T."/>
            <person name="Winkler M.E."/>
        </authorList>
    </citation>
    <scope>NUCLEOTIDE SEQUENCE</scope>
</reference>
<dbReference type="InterPro" id="IPR036901">
    <property type="entry name" value="Asp/Orn_carbamoylTrfase_sf"/>
</dbReference>